<reference evidence="2" key="1">
    <citation type="journal article" date="2020" name="J. Eukaryot. Microbiol.">
        <title>De novo Sequencing, Assembly and Annotation of the Transcriptome for the Free-Living Testate Amoeba Arcella intermedia.</title>
        <authorList>
            <person name="Ribeiro G.M."/>
            <person name="Porfirio-Sousa A.L."/>
            <person name="Maurer-Alcala X.X."/>
            <person name="Katz L.A."/>
            <person name="Lahr D.J.G."/>
        </authorList>
    </citation>
    <scope>NUCLEOTIDE SEQUENCE</scope>
</reference>
<sequence>MALYSSFVEADGTAVDYQGIEKSPQFADFEKATKMLHFVDLEKMDEVARKVFFINLYNTAIIHGRVRHKEPNNMLTRLKFFSEVGYKIGGFWFSLNDMEHGILRSNGVNPATGSLQWSSSDPRLSFAVPLDPRIHFALVCGAKSCPPIRIYTEVNYESALQLASLNFIQNSVQVEDKKVTLSMIMKWYAPDFGGDSKRVLEFVVPFLENERAEKVKQLIQDGTFKITYAPYDWASNSL</sequence>
<organism evidence="2">
    <name type="scientific">Arcella intermedia</name>
    <dbReference type="NCBI Taxonomy" id="1963864"/>
    <lineage>
        <taxon>Eukaryota</taxon>
        <taxon>Amoebozoa</taxon>
        <taxon>Tubulinea</taxon>
        <taxon>Elardia</taxon>
        <taxon>Arcellinida</taxon>
        <taxon>Sphaerothecina</taxon>
        <taxon>Arcellidae</taxon>
        <taxon>Arcella</taxon>
    </lineage>
</organism>
<evidence type="ECO:0000259" key="1">
    <source>
        <dbReference type="Pfam" id="PF04784"/>
    </source>
</evidence>
<accession>A0A6B2LF51</accession>
<dbReference type="Pfam" id="PF04784">
    <property type="entry name" value="DUF547"/>
    <property type="match status" value="1"/>
</dbReference>
<name>A0A6B2LF51_9EUKA</name>
<dbReference type="PANTHER" id="PTHR46361">
    <property type="entry name" value="ELECTRON CARRIER/ PROTEIN DISULFIDE OXIDOREDUCTASE"/>
    <property type="match status" value="1"/>
</dbReference>
<proteinExistence type="predicted"/>
<feature type="domain" description="DUF547" evidence="1">
    <location>
        <begin position="42"/>
        <end position="168"/>
    </location>
</feature>
<dbReference type="EMBL" id="GIBP01006488">
    <property type="protein sequence ID" value="NDV35457.1"/>
    <property type="molecule type" value="Transcribed_RNA"/>
</dbReference>
<dbReference type="AlphaFoldDB" id="A0A6B2LF51"/>
<dbReference type="InterPro" id="IPR006869">
    <property type="entry name" value="DUF547"/>
</dbReference>
<protein>
    <recommendedName>
        <fullName evidence="1">DUF547 domain-containing protein</fullName>
    </recommendedName>
</protein>
<evidence type="ECO:0000313" key="2">
    <source>
        <dbReference type="EMBL" id="NDV35457.1"/>
    </source>
</evidence>
<dbReference type="PANTHER" id="PTHR46361:SF3">
    <property type="entry name" value="ELECTRON CARRIER_ PROTEIN DISULFIDE OXIDOREDUCTASE"/>
    <property type="match status" value="1"/>
</dbReference>